<dbReference type="RefSeq" id="WP_197456466.1">
    <property type="nucleotide sequence ID" value="NZ_LRRD01000040.1"/>
</dbReference>
<dbReference type="SMART" id="SM00642">
    <property type="entry name" value="Aamy"/>
    <property type="match status" value="1"/>
</dbReference>
<dbReference type="Gene3D" id="2.60.40.10">
    <property type="entry name" value="Immunoglobulins"/>
    <property type="match status" value="1"/>
</dbReference>
<dbReference type="STRING" id="1789004.FEMY_17470"/>
<keyword evidence="4 6" id="KW-0119">Carbohydrate metabolism</keyword>
<keyword evidence="9" id="KW-1185">Reference proteome</keyword>
<comment type="catalytic activity">
    <reaction evidence="5 6">
        <text>alpha-maltose 1-phosphate + [(1-&gt;4)-alpha-D-glucosyl](n) = [(1-&gt;4)-alpha-D-glucosyl](n+2) + phosphate</text>
        <dbReference type="Rhea" id="RHEA:42692"/>
        <dbReference type="Rhea" id="RHEA-COMP:9584"/>
        <dbReference type="Rhea" id="RHEA-COMP:10183"/>
        <dbReference type="ChEBI" id="CHEBI:15444"/>
        <dbReference type="ChEBI" id="CHEBI:43474"/>
        <dbReference type="ChEBI" id="CHEBI:63576"/>
        <dbReference type="EC" id="2.4.99.16"/>
    </reaction>
</comment>
<dbReference type="InterPro" id="IPR021828">
    <property type="entry name" value="GlgE_dom_N/S"/>
</dbReference>
<dbReference type="Pfam" id="PF21702">
    <property type="entry name" value="GLGE_C"/>
    <property type="match status" value="1"/>
</dbReference>
<dbReference type="InterPro" id="IPR013780">
    <property type="entry name" value="Glyco_hydro_b"/>
</dbReference>
<dbReference type="EMBL" id="LRRD01000040">
    <property type="protein sequence ID" value="KXW57731.1"/>
    <property type="molecule type" value="Genomic_DNA"/>
</dbReference>
<dbReference type="Gene3D" id="3.20.20.80">
    <property type="entry name" value="Glycosidases"/>
    <property type="match status" value="1"/>
</dbReference>
<dbReference type="InterPro" id="IPR026585">
    <property type="entry name" value="GlgE"/>
</dbReference>
<feature type="binding site" evidence="6">
    <location>
        <position position="311"/>
    </location>
    <ligand>
        <name>alpha-maltose 1-phosphate</name>
        <dbReference type="ChEBI" id="CHEBI:63576"/>
    </ligand>
</feature>
<comment type="caution">
    <text evidence="8">The sequence shown here is derived from an EMBL/GenBank/DDBJ whole genome shotgun (WGS) entry which is preliminary data.</text>
</comment>
<sequence length="664" mass="77023">MMDGHKLDGRRRVIIDNVQPEIEFGRFPVKRVIGQALVVEADAFTDSHDAVNCVLRYRHDKDPDWHEIFMCPLGNDRWHASFPLKELGQYVYTITAWIDHFFSWRHDFVLRNDAQDIAQTLLVGARLVEEAATRAMGKHQGQLQRFAGKMRTVSPDAGALLARSETLASLMQHYSDRSLASDYPHLPSVWSEPVKARYSTWYEFFPRSCVGNDQEHGSFSECQKRLPYIADMGFDVLYLPPIHPIGLTHRKGQNNTLGASDTDVGSPWAIGAEEGGHTSIHPQLGTLEDFRRLVTKARELGMDIALDMAFQCSPDHPYVREHPEWFRHRADGSIQYAENPPKKYEDIIPFNFETDAWQGLWQELLDVVLFWIKQGVYLFRVDNPHTKPFLFWEWLIGEVRRVHPETIFLAEAFTRPKIAYHLAKTGFSQSYTYFTWRNSKRELETYFTELTQTEVRDYFRPNLWPNSPDILAEFLQFGGRPAFMLRLVLASTLGANYGIYGPAYELMEASPRAPGEEEYLDSEKYQVRRWALDRTDSLRDFVTRVNRIRRENVALQQDHHLQFFEVNNDNLLCYAKTTPDNAEIILVVVNLDPHHTQSGWITLPLDRLGLEADRSYQAQDLLTAACYLWNGALNYVEINPQVAPAHIFKLRRHVHTEHDFDYFL</sequence>
<evidence type="ECO:0000256" key="2">
    <source>
        <dbReference type="ARBA" id="ARBA00022676"/>
    </source>
</evidence>
<dbReference type="InterPro" id="IPR017853">
    <property type="entry name" value="GH"/>
</dbReference>
<dbReference type="Gene3D" id="2.60.40.1180">
    <property type="entry name" value="Golgi alpha-mannosidase II"/>
    <property type="match status" value="1"/>
</dbReference>
<dbReference type="HAMAP" id="MF_02124">
    <property type="entry name" value="GlgE"/>
    <property type="match status" value="1"/>
</dbReference>
<evidence type="ECO:0000313" key="9">
    <source>
        <dbReference type="Proteomes" id="UP000075653"/>
    </source>
</evidence>
<dbReference type="GO" id="GO:0004553">
    <property type="term" value="F:hydrolase activity, hydrolyzing O-glycosyl compounds"/>
    <property type="evidence" value="ECO:0007669"/>
    <property type="project" value="InterPro"/>
</dbReference>
<organism evidence="8 9">
    <name type="scientific">Ferrovum myxofaciens</name>
    <dbReference type="NCBI Taxonomy" id="416213"/>
    <lineage>
        <taxon>Bacteria</taxon>
        <taxon>Pseudomonadati</taxon>
        <taxon>Pseudomonadota</taxon>
        <taxon>Betaproteobacteria</taxon>
        <taxon>Ferrovales</taxon>
        <taxon>Ferrovaceae</taxon>
        <taxon>Ferrovum</taxon>
    </lineage>
</organism>
<dbReference type="Pfam" id="PF11896">
    <property type="entry name" value="GlgE_dom_N_S"/>
    <property type="match status" value="1"/>
</dbReference>
<dbReference type="CDD" id="cd11344">
    <property type="entry name" value="AmyAc_GlgE_like"/>
    <property type="match status" value="1"/>
</dbReference>
<evidence type="ECO:0000256" key="6">
    <source>
        <dbReference type="HAMAP-Rule" id="MF_02124"/>
    </source>
</evidence>
<protein>
    <recommendedName>
        <fullName evidence="6">Alpha-1,4-glucan:maltose-1-phosphate maltosyltransferase</fullName>
        <shortName evidence="6">GMPMT</shortName>
        <ecNumber evidence="6">2.4.99.16</ecNumber>
    </recommendedName>
    <alternativeName>
        <fullName evidence="6">(1-&gt;4)-alpha-D-glucan:maltose-1-phosphate alpha-D-maltosyltransferase</fullName>
    </alternativeName>
</protein>
<evidence type="ECO:0000256" key="4">
    <source>
        <dbReference type="ARBA" id="ARBA00023277"/>
    </source>
</evidence>
<feature type="binding site" evidence="6">
    <location>
        <position position="346"/>
    </location>
    <ligand>
        <name>alpha-maltose 1-phosphate</name>
        <dbReference type="ChEBI" id="CHEBI:63576"/>
    </ligand>
</feature>
<dbReference type="PATRIC" id="fig|1789004.3.peg.1783"/>
<comment type="similarity">
    <text evidence="6">Belongs to the glycosyl hydrolase 13 family. GlgE subfamily.</text>
</comment>
<dbReference type="Proteomes" id="UP000075653">
    <property type="component" value="Unassembled WGS sequence"/>
</dbReference>
<feature type="binding site" evidence="6">
    <location>
        <position position="383"/>
    </location>
    <ligand>
        <name>alpha-maltose 1-phosphate</name>
        <dbReference type="ChEBI" id="CHEBI:63576"/>
    </ligand>
</feature>
<feature type="domain" description="Glycosyl hydrolase family 13 catalytic" evidence="7">
    <location>
        <begin position="199"/>
        <end position="549"/>
    </location>
</feature>
<comment type="subunit">
    <text evidence="1 6">Homodimer.</text>
</comment>
<feature type="active site" description="Proton donor" evidence="6">
    <location>
        <position position="411"/>
    </location>
</feature>
<dbReference type="GO" id="GO:0016758">
    <property type="term" value="F:hexosyltransferase activity"/>
    <property type="evidence" value="ECO:0007669"/>
    <property type="project" value="UniProtKB-UniRule"/>
</dbReference>
<evidence type="ECO:0000256" key="5">
    <source>
        <dbReference type="ARBA" id="ARBA00048735"/>
    </source>
</evidence>
<name>A0A149VWW7_9PROT</name>
<evidence type="ECO:0000259" key="7">
    <source>
        <dbReference type="SMART" id="SM00642"/>
    </source>
</evidence>
<dbReference type="AlphaFoldDB" id="A0A149VWW7"/>
<accession>A0A149VWW7</accession>
<feature type="binding site" evidence="6">
    <location>
        <position position="251"/>
    </location>
    <ligand>
        <name>alpha-maltose 1-phosphate</name>
        <dbReference type="ChEBI" id="CHEBI:63576"/>
    </ligand>
</feature>
<evidence type="ECO:0000256" key="3">
    <source>
        <dbReference type="ARBA" id="ARBA00022679"/>
    </source>
</evidence>
<evidence type="ECO:0000256" key="1">
    <source>
        <dbReference type="ARBA" id="ARBA00011738"/>
    </source>
</evidence>
<dbReference type="PANTHER" id="PTHR47786">
    <property type="entry name" value="ALPHA-1,4-GLUCAN:MALTOSE-1-PHOSPHATE MALTOSYLTRANSFERASE"/>
    <property type="match status" value="1"/>
</dbReference>
<reference evidence="8 9" key="1">
    <citation type="submission" date="2016-01" db="EMBL/GenBank/DDBJ databases">
        <title>Genome sequence of the acidophilic iron oxidising Ferrovum strain Z-31.</title>
        <authorList>
            <person name="Poehlein A."/>
            <person name="Ullrich S.R."/>
            <person name="Schloemann M."/>
            <person name="Muehling M."/>
            <person name="Daniel R."/>
        </authorList>
    </citation>
    <scope>NUCLEOTIDE SEQUENCE [LARGE SCALE GENOMIC DNA]</scope>
    <source>
        <strain evidence="8 9">Z-31</strain>
    </source>
</reference>
<evidence type="ECO:0000313" key="8">
    <source>
        <dbReference type="EMBL" id="KXW57731.1"/>
    </source>
</evidence>
<dbReference type="Pfam" id="PF00128">
    <property type="entry name" value="Alpha-amylase"/>
    <property type="match status" value="1"/>
</dbReference>
<keyword evidence="2 6" id="KW-0328">Glycosyltransferase</keyword>
<feature type="site" description="Transition state stabilizer" evidence="6">
    <location>
        <position position="469"/>
    </location>
</feature>
<feature type="binding site" evidence="6">
    <location>
        <begin position="524"/>
        <end position="525"/>
    </location>
    <ligand>
        <name>alpha-maltose 1-phosphate</name>
        <dbReference type="ChEBI" id="CHEBI:63576"/>
    </ligand>
</feature>
<proteinExistence type="inferred from homology"/>
<gene>
    <name evidence="8" type="primary">glgE1</name>
    <name evidence="6" type="synonym">glgE</name>
    <name evidence="8" type="ORF">FEMY_17470</name>
</gene>
<dbReference type="PANTHER" id="PTHR47786:SF2">
    <property type="entry name" value="GLYCOSYL HYDROLASE FAMILY 13 CATALYTIC DOMAIN-CONTAINING PROTEIN"/>
    <property type="match status" value="1"/>
</dbReference>
<comment type="function">
    <text evidence="6">Maltosyltransferase that uses maltose 1-phosphate (M1P) as the sugar donor to elongate linear or branched alpha-(1-&gt;4)-glucans. Is involved in a branched alpha-glucan biosynthetic pathway from trehalose, together with TreS, Mak and GlgB.</text>
</comment>
<dbReference type="GO" id="GO:0030979">
    <property type="term" value="P:alpha-glucan biosynthetic process"/>
    <property type="evidence" value="ECO:0007669"/>
    <property type="project" value="UniProtKB-UniRule"/>
</dbReference>
<keyword evidence="3 6" id="KW-0808">Transferase</keyword>
<feature type="active site" description="Nucleophile" evidence="6">
    <location>
        <position position="382"/>
    </location>
</feature>
<dbReference type="EC" id="2.4.99.16" evidence="6"/>
<dbReference type="InterPro" id="IPR049171">
    <property type="entry name" value="GLGE_C"/>
</dbReference>
<dbReference type="Gene3D" id="1.20.58.80">
    <property type="entry name" value="Phosphotransferase system, lactose/cellobiose-type IIA subunit"/>
    <property type="match status" value="1"/>
</dbReference>
<dbReference type="InterPro" id="IPR013783">
    <property type="entry name" value="Ig-like_fold"/>
</dbReference>
<dbReference type="InterPro" id="IPR006047">
    <property type="entry name" value="GH13_cat_dom"/>
</dbReference>
<dbReference type="SUPFAM" id="SSF51445">
    <property type="entry name" value="(Trans)glycosidases"/>
    <property type="match status" value="1"/>
</dbReference>